<dbReference type="PANTHER" id="PTHR13674">
    <property type="entry name" value="GROWTH AND TRANSFORMATION-DEPENDENT PROTEIN"/>
    <property type="match status" value="1"/>
</dbReference>
<evidence type="ECO:0000256" key="5">
    <source>
        <dbReference type="ARBA" id="ARBA00023136"/>
    </source>
</evidence>
<evidence type="ECO:0000313" key="7">
    <source>
        <dbReference type="Proteomes" id="UP000515163"/>
    </source>
</evidence>
<dbReference type="FunCoup" id="A0A6P8IQZ9">
    <property type="interactions" value="1368"/>
</dbReference>
<dbReference type="GeneID" id="116303895"/>
<dbReference type="Proteomes" id="UP000515163">
    <property type="component" value="Unplaced"/>
</dbReference>
<accession>A0A6P8IQZ9</accession>
<dbReference type="OrthoDB" id="8193498at2759"/>
<comment type="subcellular location">
    <subcellularLocation>
        <location evidence="1">Membrane</location>
        <topology evidence="1">Single-pass membrane protein</topology>
    </subcellularLocation>
</comment>
<keyword evidence="4 6" id="KW-1133">Transmembrane helix</keyword>
<organism evidence="7 8">
    <name type="scientific">Actinia tenebrosa</name>
    <name type="common">Australian red waratah sea anemone</name>
    <dbReference type="NCBI Taxonomy" id="6105"/>
    <lineage>
        <taxon>Eukaryota</taxon>
        <taxon>Metazoa</taxon>
        <taxon>Cnidaria</taxon>
        <taxon>Anthozoa</taxon>
        <taxon>Hexacorallia</taxon>
        <taxon>Actiniaria</taxon>
        <taxon>Actiniidae</taxon>
        <taxon>Actinia</taxon>
    </lineage>
</organism>
<dbReference type="GO" id="GO:0016020">
    <property type="term" value="C:membrane"/>
    <property type="evidence" value="ECO:0007669"/>
    <property type="project" value="UniProtKB-SubCell"/>
</dbReference>
<dbReference type="AlphaFoldDB" id="A0A6P8IQZ9"/>
<evidence type="ECO:0000256" key="6">
    <source>
        <dbReference type="SAM" id="Phobius"/>
    </source>
</evidence>
<evidence type="ECO:0000313" key="8">
    <source>
        <dbReference type="RefSeq" id="XP_031569364.1"/>
    </source>
</evidence>
<protein>
    <submittedName>
        <fullName evidence="8">Uncharacterized protein LOC116303895</fullName>
    </submittedName>
</protein>
<dbReference type="KEGG" id="aten:116303895"/>
<evidence type="ECO:0000256" key="4">
    <source>
        <dbReference type="ARBA" id="ARBA00022989"/>
    </source>
</evidence>
<comment type="similarity">
    <text evidence="2">Belongs to the UPF0389 family.</text>
</comment>
<sequence>MLSGGFLRRFGASFTPTTAVASSTRNLLSKPKTAILSPLSSFNRCLCEAKLTNTYEETTRNIPKYQLQAIDKFFLVVTGTMKRGEIPNEVSYEIVEKSQNRRRIMVNILTIFLTIFGSAYAINRGRKARDHKTEDNVFEMNVKRYERLREKDNLAKLDNKDI</sequence>
<dbReference type="RefSeq" id="XP_031569364.1">
    <property type="nucleotide sequence ID" value="XM_031713504.1"/>
</dbReference>
<proteinExistence type="inferred from homology"/>
<evidence type="ECO:0000256" key="2">
    <source>
        <dbReference type="ARBA" id="ARBA00007363"/>
    </source>
</evidence>
<name>A0A6P8IQZ9_ACTTE</name>
<dbReference type="Pfam" id="PF06388">
    <property type="entry name" value="DUF1075"/>
    <property type="match status" value="1"/>
</dbReference>
<dbReference type="PANTHER" id="PTHR13674:SF5">
    <property type="entry name" value="UPF0389 PROTEIN CG9231"/>
    <property type="match status" value="1"/>
</dbReference>
<dbReference type="InterPro" id="IPR009432">
    <property type="entry name" value="DUF1075"/>
</dbReference>
<keyword evidence="5 6" id="KW-0472">Membrane</keyword>
<evidence type="ECO:0000256" key="3">
    <source>
        <dbReference type="ARBA" id="ARBA00022692"/>
    </source>
</evidence>
<dbReference type="InParanoid" id="A0A6P8IQZ9"/>
<feature type="transmembrane region" description="Helical" evidence="6">
    <location>
        <begin position="104"/>
        <end position="122"/>
    </location>
</feature>
<evidence type="ECO:0000256" key="1">
    <source>
        <dbReference type="ARBA" id="ARBA00004167"/>
    </source>
</evidence>
<reference evidence="8" key="1">
    <citation type="submission" date="2025-08" db="UniProtKB">
        <authorList>
            <consortium name="RefSeq"/>
        </authorList>
    </citation>
    <scope>IDENTIFICATION</scope>
    <source>
        <tissue evidence="8">Tentacle</tissue>
    </source>
</reference>
<keyword evidence="7" id="KW-1185">Reference proteome</keyword>
<gene>
    <name evidence="8" type="primary">LOC116303895</name>
</gene>
<keyword evidence="3 6" id="KW-0812">Transmembrane</keyword>